<organism evidence="3 4">
    <name type="scientific">Paracraurococcus lichenis</name>
    <dbReference type="NCBI Taxonomy" id="3064888"/>
    <lineage>
        <taxon>Bacteria</taxon>
        <taxon>Pseudomonadati</taxon>
        <taxon>Pseudomonadota</taxon>
        <taxon>Alphaproteobacteria</taxon>
        <taxon>Acetobacterales</taxon>
        <taxon>Roseomonadaceae</taxon>
        <taxon>Paracraurococcus</taxon>
    </lineage>
</organism>
<name>A0ABT9DVN8_9PROT</name>
<feature type="chain" id="PRO_5047099750" evidence="2">
    <location>
        <begin position="21"/>
        <end position="322"/>
    </location>
</feature>
<evidence type="ECO:0000313" key="3">
    <source>
        <dbReference type="EMBL" id="MDO9707957.1"/>
    </source>
</evidence>
<dbReference type="InterPro" id="IPR005064">
    <property type="entry name" value="BUG"/>
</dbReference>
<protein>
    <submittedName>
        <fullName evidence="3">Tripartite tricarboxylate transporter substrate binding protein</fullName>
    </submittedName>
</protein>
<comment type="caution">
    <text evidence="3">The sequence shown here is derived from an EMBL/GenBank/DDBJ whole genome shotgun (WGS) entry which is preliminary data.</text>
</comment>
<sequence length="322" mass="33724">MIRRRLLLGAALAAPGLARAQAPWPEKPVRIIVPFPPGQAADILTRILADEFSKRWPQRVVVENRGGGAGAPGLEAGARAAPDGYTLTAGTSGTLGVNPSVLPRIPYDAERDFAFIGNVAVLPLLLVAHPAFPHRTAEAMVAAAKAAPGSIDLATAGPATSQHMSAELFAHRTGTRFNMVHYRGSGPAMADLLAGTVPLMFDSVTSSLPHIQAGRILPIAVTTPDRAPQLPDVPTIAETVAPGYGAYGWTGLVGPAGLPEPILQKVNADLNAILREPAVQARFLDLGGTVAPGTPEAFGAFVRREIAQWREVARIANVRLEG</sequence>
<dbReference type="PANTHER" id="PTHR42928">
    <property type="entry name" value="TRICARBOXYLATE-BINDING PROTEIN"/>
    <property type="match status" value="1"/>
</dbReference>
<keyword evidence="2" id="KW-0732">Signal</keyword>
<evidence type="ECO:0000256" key="1">
    <source>
        <dbReference type="ARBA" id="ARBA00006987"/>
    </source>
</evidence>
<dbReference type="SUPFAM" id="SSF53850">
    <property type="entry name" value="Periplasmic binding protein-like II"/>
    <property type="match status" value="1"/>
</dbReference>
<evidence type="ECO:0000313" key="4">
    <source>
        <dbReference type="Proteomes" id="UP001243009"/>
    </source>
</evidence>
<dbReference type="RefSeq" id="WP_305102816.1">
    <property type="nucleotide sequence ID" value="NZ_JAUTWS010000004.1"/>
</dbReference>
<dbReference type="Gene3D" id="3.40.190.10">
    <property type="entry name" value="Periplasmic binding protein-like II"/>
    <property type="match status" value="1"/>
</dbReference>
<feature type="signal peptide" evidence="2">
    <location>
        <begin position="1"/>
        <end position="20"/>
    </location>
</feature>
<dbReference type="CDD" id="cd13578">
    <property type="entry name" value="PBP2_Bug27"/>
    <property type="match status" value="1"/>
</dbReference>
<dbReference type="InterPro" id="IPR042100">
    <property type="entry name" value="Bug_dom1"/>
</dbReference>
<dbReference type="Gene3D" id="3.40.190.150">
    <property type="entry name" value="Bordetella uptake gene, domain 1"/>
    <property type="match status" value="1"/>
</dbReference>
<dbReference type="EMBL" id="JAUTWS010000004">
    <property type="protein sequence ID" value="MDO9707957.1"/>
    <property type="molecule type" value="Genomic_DNA"/>
</dbReference>
<dbReference type="PIRSF" id="PIRSF017082">
    <property type="entry name" value="YflP"/>
    <property type="match status" value="1"/>
</dbReference>
<dbReference type="Proteomes" id="UP001243009">
    <property type="component" value="Unassembled WGS sequence"/>
</dbReference>
<reference evidence="3 4" key="1">
    <citation type="submission" date="2023-08" db="EMBL/GenBank/DDBJ databases">
        <title>The draft genome sequence of Paracraurococcus sp. LOR1-02.</title>
        <authorList>
            <person name="Kingkaew E."/>
            <person name="Tanasupawat S."/>
        </authorList>
    </citation>
    <scope>NUCLEOTIDE SEQUENCE [LARGE SCALE GENOMIC DNA]</scope>
    <source>
        <strain evidence="3 4">LOR1-02</strain>
    </source>
</reference>
<comment type="similarity">
    <text evidence="1">Belongs to the UPF0065 (bug) family.</text>
</comment>
<keyword evidence="4" id="KW-1185">Reference proteome</keyword>
<dbReference type="PANTHER" id="PTHR42928:SF5">
    <property type="entry name" value="BLR1237 PROTEIN"/>
    <property type="match status" value="1"/>
</dbReference>
<proteinExistence type="inferred from homology"/>
<gene>
    <name evidence="3" type="ORF">Q7A36_06355</name>
</gene>
<accession>A0ABT9DVN8</accession>
<evidence type="ECO:0000256" key="2">
    <source>
        <dbReference type="SAM" id="SignalP"/>
    </source>
</evidence>
<dbReference type="Pfam" id="PF03401">
    <property type="entry name" value="TctC"/>
    <property type="match status" value="1"/>
</dbReference>